<feature type="chain" id="PRO_5002934019" description="Cupin type-2 domain-containing protein" evidence="1">
    <location>
        <begin position="23"/>
        <end position="166"/>
    </location>
</feature>
<dbReference type="PANTHER" id="PTHR43698">
    <property type="entry name" value="RIBD C-TERMINAL DOMAIN CONTAINING PROTEIN"/>
    <property type="match status" value="1"/>
</dbReference>
<dbReference type="InterPro" id="IPR014710">
    <property type="entry name" value="RmlC-like_jellyroll"/>
</dbReference>
<evidence type="ECO:0000259" key="2">
    <source>
        <dbReference type="Pfam" id="PF07883"/>
    </source>
</evidence>
<dbReference type="InterPro" id="IPR011051">
    <property type="entry name" value="RmlC_Cupin_sf"/>
</dbReference>
<evidence type="ECO:0000313" key="4">
    <source>
        <dbReference type="Proteomes" id="UP000003973"/>
    </source>
</evidence>
<evidence type="ECO:0000313" key="3">
    <source>
        <dbReference type="EMBL" id="EEO27415.1"/>
    </source>
</evidence>
<dbReference type="SUPFAM" id="SSF51182">
    <property type="entry name" value="RmlC-like cupins"/>
    <property type="match status" value="1"/>
</dbReference>
<gene>
    <name evidence="3" type="ORF">OFAG_00568</name>
</gene>
<dbReference type="CDD" id="cd02233">
    <property type="entry name" value="cupin_HNL-like"/>
    <property type="match status" value="1"/>
</dbReference>
<reference evidence="3" key="1">
    <citation type="submission" date="2011-10" db="EMBL/GenBank/DDBJ databases">
        <title>The Genome Sequence of Oxalobacter formigenes HOxBLS.</title>
        <authorList>
            <consortium name="The Broad Institute Genome Sequencing Platform"/>
            <person name="Earl A."/>
            <person name="Ward D."/>
            <person name="Feldgarden M."/>
            <person name="Gevers D."/>
            <person name="Allison M.J."/>
            <person name="Humphrey S."/>
            <person name="Young S.K."/>
            <person name="Zeng Q."/>
            <person name="Gargeya S."/>
            <person name="Fitzgerald M."/>
            <person name="Haas B."/>
            <person name="Abouelleil A."/>
            <person name="Alvarado L."/>
            <person name="Arachchi H.M."/>
            <person name="Berlin A."/>
            <person name="Brown A."/>
            <person name="Chapman S.B."/>
            <person name="Chen Z."/>
            <person name="Dunbar C."/>
            <person name="Freedman E."/>
            <person name="Gearin G."/>
            <person name="Goldberg J."/>
            <person name="Griggs A."/>
            <person name="Gujja S."/>
            <person name="Heiman D."/>
            <person name="Howarth C."/>
            <person name="Larson L."/>
            <person name="Lui A."/>
            <person name="MacDonald P.J.P."/>
            <person name="Montmayeur A."/>
            <person name="Murphy C."/>
            <person name="Neiman D."/>
            <person name="Pearson M."/>
            <person name="Priest M."/>
            <person name="Roberts A."/>
            <person name="Saif S."/>
            <person name="Shea T."/>
            <person name="Shenoy N."/>
            <person name="Sisk P."/>
            <person name="Stolte C."/>
            <person name="Sykes S."/>
            <person name="Wortman J."/>
            <person name="Nusbaum C."/>
            <person name="Birren B."/>
        </authorList>
    </citation>
    <scope>NUCLEOTIDE SEQUENCE [LARGE SCALE GENOMIC DNA]</scope>
    <source>
        <strain evidence="3">HOxBLS</strain>
    </source>
</reference>
<proteinExistence type="predicted"/>
<comment type="caution">
    <text evidence="3">The sequence shown here is derived from an EMBL/GenBank/DDBJ whole genome shotgun (WGS) entry which is preliminary data.</text>
</comment>
<accession>C3X2H9</accession>
<dbReference type="InterPro" id="IPR013096">
    <property type="entry name" value="Cupin_2"/>
</dbReference>
<dbReference type="Gene3D" id="2.60.120.10">
    <property type="entry name" value="Jelly Rolls"/>
    <property type="match status" value="1"/>
</dbReference>
<feature type="signal peptide" evidence="1">
    <location>
        <begin position="1"/>
        <end position="22"/>
    </location>
</feature>
<evidence type="ECO:0000256" key="1">
    <source>
        <dbReference type="SAM" id="SignalP"/>
    </source>
</evidence>
<keyword evidence="1" id="KW-0732">Signal</keyword>
<dbReference type="Proteomes" id="UP000003973">
    <property type="component" value="Unassembled WGS sequence"/>
</dbReference>
<name>C3X2H9_9BURK</name>
<dbReference type="InterPro" id="IPR047263">
    <property type="entry name" value="HNL-like_cupin"/>
</dbReference>
<dbReference type="AlphaFoldDB" id="C3X2H9"/>
<dbReference type="eggNOG" id="COG1917">
    <property type="taxonomic scope" value="Bacteria"/>
</dbReference>
<keyword evidence="4" id="KW-1185">Reference proteome</keyword>
<dbReference type="EMBL" id="ACDP02000026">
    <property type="protein sequence ID" value="EEO27415.1"/>
    <property type="molecule type" value="Genomic_DNA"/>
</dbReference>
<dbReference type="PANTHER" id="PTHR43698:SF1">
    <property type="entry name" value="BLL4564 PROTEIN"/>
    <property type="match status" value="1"/>
</dbReference>
<dbReference type="HOGENOM" id="CLU_072993_1_2_4"/>
<dbReference type="Pfam" id="PF07883">
    <property type="entry name" value="Cupin_2"/>
    <property type="match status" value="1"/>
</dbReference>
<feature type="domain" description="Cupin type-2" evidence="2">
    <location>
        <begin position="75"/>
        <end position="142"/>
    </location>
</feature>
<organism evidence="3 4">
    <name type="scientific">Oxalobacter paraformigenes</name>
    <dbReference type="NCBI Taxonomy" id="556268"/>
    <lineage>
        <taxon>Bacteria</taxon>
        <taxon>Pseudomonadati</taxon>
        <taxon>Pseudomonadota</taxon>
        <taxon>Betaproteobacteria</taxon>
        <taxon>Burkholderiales</taxon>
        <taxon>Oxalobacteraceae</taxon>
        <taxon>Oxalobacter</taxon>
    </lineage>
</organism>
<sequence length="166" mass="17543">MKRILTMAIVPVLLAAAGNCVAAGVPDKTVPANRQTVMQSGSQTSFKGPAEYFTGNVKVDMLFAPTKTLPASGARVAFEPGTRTAWHTHPAGQTLVVTSGVGLTQEWGGPIVEIRPGDVVKCPAGVRHWHGARPDSAMTHLAITGDAGGKNVEWLEKVTDEQYRGN</sequence>
<protein>
    <recommendedName>
        <fullName evidence="2">Cupin type-2 domain-containing protein</fullName>
    </recommendedName>
</protein>